<name>A0ACC1HPW5_9FUNG</name>
<dbReference type="Proteomes" id="UP001145114">
    <property type="component" value="Unassembled WGS sequence"/>
</dbReference>
<organism evidence="1 2">
    <name type="scientific">Spiromyces aspiralis</name>
    <dbReference type="NCBI Taxonomy" id="68401"/>
    <lineage>
        <taxon>Eukaryota</taxon>
        <taxon>Fungi</taxon>
        <taxon>Fungi incertae sedis</taxon>
        <taxon>Zoopagomycota</taxon>
        <taxon>Kickxellomycotina</taxon>
        <taxon>Kickxellomycetes</taxon>
        <taxon>Kickxellales</taxon>
        <taxon>Kickxellaceae</taxon>
        <taxon>Spiromyces</taxon>
    </lineage>
</organism>
<keyword evidence="2" id="KW-1185">Reference proteome</keyword>
<comment type="caution">
    <text evidence="1">The sequence shown here is derived from an EMBL/GenBank/DDBJ whole genome shotgun (WGS) entry which is preliminary data.</text>
</comment>
<evidence type="ECO:0000313" key="1">
    <source>
        <dbReference type="EMBL" id="KAJ1678590.1"/>
    </source>
</evidence>
<reference evidence="1" key="1">
    <citation type="submission" date="2022-06" db="EMBL/GenBank/DDBJ databases">
        <title>Phylogenomic reconstructions and comparative analyses of Kickxellomycotina fungi.</title>
        <authorList>
            <person name="Reynolds N.K."/>
            <person name="Stajich J.E."/>
            <person name="Barry K."/>
            <person name="Grigoriev I.V."/>
            <person name="Crous P."/>
            <person name="Smith M.E."/>
        </authorList>
    </citation>
    <scope>NUCLEOTIDE SEQUENCE</scope>
    <source>
        <strain evidence="1">RSA 2271</strain>
    </source>
</reference>
<evidence type="ECO:0000313" key="2">
    <source>
        <dbReference type="Proteomes" id="UP001145114"/>
    </source>
</evidence>
<sequence length="534" mass="57073">MDESSRSVPPVAVLAGNRSCGKSVFLRYLVNRLLSECPYVYYLETDLGQSELMPPGVIGLYRIESPLLGPPFTHASSVIPVHAIYMGVTTPREDPDKYSLSIQHLAQMYHVEMAVQPGYGGQEAGAMPLVVNTQGWIRGLGLDLLGVTCQAVAPTHYYQFHVPVSLSADGSLYQQQAAPQLVPLVDFSAAGGVSPRIVWVPSVPTKIAGTLIPPSVMFSALADRAESGSNGSNGMALSGLPQFASVAYMFEQQTAGTSISNNSSMVEPDAMATSGGNYLNQIGSGRKGLRFSAHDMRTLAMMSHLYTVPSRQPAGGAFRLAWDFDTPVSSRPPLVVPWKDLILWMGDEDVPKNQALRAINGTIVGLVAALAEDQALIKNSHNGARQTSDTDIDSDSGAAPEVQRSMPRIQYGYPDIESFTFVAHAFVRCIDPAASSYHLLVPSVLYANPEVLNRVVGMIKGPGSGSSGIDVPIWALTDGGNGDLAMGGVQSLRQRRQNQQGSATNAPYLSVQATDGVGSATQTVRRNLARKMYS</sequence>
<dbReference type="EMBL" id="JAMZIH010001024">
    <property type="protein sequence ID" value="KAJ1678590.1"/>
    <property type="molecule type" value="Genomic_DNA"/>
</dbReference>
<protein>
    <submittedName>
        <fullName evidence="1">Polynucleotide 5'-hydroxyl-kinase grc3</fullName>
    </submittedName>
</protein>
<accession>A0ACC1HPW5</accession>
<proteinExistence type="predicted"/>
<gene>
    <name evidence="1" type="primary">GRC3</name>
    <name evidence="1" type="ORF">EV182_003741</name>
</gene>